<name>A0A6J4PE03_9ACTN</name>
<feature type="compositionally biased region" description="Basic residues" evidence="1">
    <location>
        <begin position="180"/>
        <end position="219"/>
    </location>
</feature>
<gene>
    <name evidence="2" type="ORF">AVDCRST_MAG06-2837</name>
</gene>
<feature type="compositionally biased region" description="Basic residues" evidence="1">
    <location>
        <begin position="40"/>
        <end position="56"/>
    </location>
</feature>
<feature type="region of interest" description="Disordered" evidence="1">
    <location>
        <begin position="1"/>
        <end position="104"/>
    </location>
</feature>
<feature type="region of interest" description="Disordered" evidence="1">
    <location>
        <begin position="144"/>
        <end position="227"/>
    </location>
</feature>
<evidence type="ECO:0000313" key="2">
    <source>
        <dbReference type="EMBL" id="CAA9410861.1"/>
    </source>
</evidence>
<organism evidence="2">
    <name type="scientific">uncultured Nocardioides sp</name>
    <dbReference type="NCBI Taxonomy" id="198441"/>
    <lineage>
        <taxon>Bacteria</taxon>
        <taxon>Bacillati</taxon>
        <taxon>Actinomycetota</taxon>
        <taxon>Actinomycetes</taxon>
        <taxon>Propionibacteriales</taxon>
        <taxon>Nocardioidaceae</taxon>
        <taxon>Nocardioides</taxon>
        <taxon>environmental samples</taxon>
    </lineage>
</organism>
<dbReference type="AlphaFoldDB" id="A0A6J4PE03"/>
<feature type="compositionally biased region" description="Low complexity" evidence="1">
    <location>
        <begin position="76"/>
        <end position="96"/>
    </location>
</feature>
<proteinExistence type="predicted"/>
<dbReference type="EC" id="1.14.15.9" evidence="2"/>
<feature type="compositionally biased region" description="Basic residues" evidence="1">
    <location>
        <begin position="144"/>
        <end position="162"/>
    </location>
</feature>
<feature type="non-terminal residue" evidence="2">
    <location>
        <position position="227"/>
    </location>
</feature>
<dbReference type="EMBL" id="CADCUP010000190">
    <property type="protein sequence ID" value="CAA9410861.1"/>
    <property type="molecule type" value="Genomic_DNA"/>
</dbReference>
<keyword evidence="2" id="KW-0560">Oxidoreductase</keyword>
<sequence length="227" mass="24717">ERRGGGAARVANRTARARAGADGDRAPDAAGHPRPAVRQAARHRLGPHLHPARRRPAPLGAADHLGRPGRGRRLRGQPPGARLGLRRPGAAPGADGDALRTRAVVGRRAVQPRCPAVVRRADRRRHPRPAPGVACAVVLAGRAARRRRAHRGTRPPPRRGHRRGADRPAGHLLAVGLQPRPRRLRLPQPRPRRHRAAHRARPLVRRGALRTLRRPRGRGHLPGQDAV</sequence>
<feature type="compositionally biased region" description="Low complexity" evidence="1">
    <location>
        <begin position="8"/>
        <end position="18"/>
    </location>
</feature>
<evidence type="ECO:0000256" key="1">
    <source>
        <dbReference type="SAM" id="MobiDB-lite"/>
    </source>
</evidence>
<accession>A0A6J4PE03</accession>
<dbReference type="GO" id="GO:0043823">
    <property type="term" value="F:spheroidene monooxygenase activity"/>
    <property type="evidence" value="ECO:0007669"/>
    <property type="project" value="UniProtKB-EC"/>
</dbReference>
<reference evidence="2" key="1">
    <citation type="submission" date="2020-02" db="EMBL/GenBank/DDBJ databases">
        <authorList>
            <person name="Meier V. D."/>
        </authorList>
    </citation>
    <scope>NUCLEOTIDE SEQUENCE</scope>
    <source>
        <strain evidence="2">AVDCRST_MAG06</strain>
    </source>
</reference>
<protein>
    <submittedName>
        <fullName evidence="2">Spheroidene monooxygenase</fullName>
        <ecNumber evidence="2">1.14.15.9</ecNumber>
    </submittedName>
</protein>
<feature type="non-terminal residue" evidence="2">
    <location>
        <position position="1"/>
    </location>
</feature>
<keyword evidence="2" id="KW-0503">Monooxygenase</keyword>